<evidence type="ECO:0000313" key="2">
    <source>
        <dbReference type="EMBL" id="KAK7245660.1"/>
    </source>
</evidence>
<organism evidence="2 3">
    <name type="scientific">Crotalaria pallida</name>
    <name type="common">Smooth rattlebox</name>
    <name type="synonym">Crotalaria striata</name>
    <dbReference type="NCBI Taxonomy" id="3830"/>
    <lineage>
        <taxon>Eukaryota</taxon>
        <taxon>Viridiplantae</taxon>
        <taxon>Streptophyta</taxon>
        <taxon>Embryophyta</taxon>
        <taxon>Tracheophyta</taxon>
        <taxon>Spermatophyta</taxon>
        <taxon>Magnoliopsida</taxon>
        <taxon>eudicotyledons</taxon>
        <taxon>Gunneridae</taxon>
        <taxon>Pentapetalae</taxon>
        <taxon>rosids</taxon>
        <taxon>fabids</taxon>
        <taxon>Fabales</taxon>
        <taxon>Fabaceae</taxon>
        <taxon>Papilionoideae</taxon>
        <taxon>50 kb inversion clade</taxon>
        <taxon>genistoids sensu lato</taxon>
        <taxon>core genistoids</taxon>
        <taxon>Crotalarieae</taxon>
        <taxon>Crotalaria</taxon>
    </lineage>
</organism>
<comment type="caution">
    <text evidence="2">The sequence shown here is derived from an EMBL/GenBank/DDBJ whole genome shotgun (WGS) entry which is preliminary data.</text>
</comment>
<reference evidence="2 3" key="1">
    <citation type="submission" date="2024-01" db="EMBL/GenBank/DDBJ databases">
        <title>The genomes of 5 underutilized Papilionoideae crops provide insights into root nodulation and disease resistanc.</title>
        <authorList>
            <person name="Yuan L."/>
        </authorList>
    </citation>
    <scope>NUCLEOTIDE SEQUENCE [LARGE SCALE GENOMIC DNA]</scope>
    <source>
        <strain evidence="2">ZHUSHIDOU_FW_LH</strain>
        <tissue evidence="2">Leaf</tissue>
    </source>
</reference>
<feature type="domain" description="F-box associated beta-propeller type 1" evidence="1">
    <location>
        <begin position="16"/>
        <end position="169"/>
    </location>
</feature>
<dbReference type="AlphaFoldDB" id="A0AAN9E3U2"/>
<dbReference type="Proteomes" id="UP001372338">
    <property type="component" value="Unassembled WGS sequence"/>
</dbReference>
<gene>
    <name evidence="2" type="ORF">RIF29_40508</name>
</gene>
<protein>
    <recommendedName>
        <fullName evidence="1">F-box associated beta-propeller type 1 domain-containing protein</fullName>
    </recommendedName>
</protein>
<proteinExistence type="predicted"/>
<sequence length="188" mass="21609">MGDPDWRKVFSIRAFQFLGQPHGQFVNGSLYWLALRDVGCSRYGATITNMKESAIFSFDLETETHKTLSMPDALDDEVPEYDPTFCVLSDCLCLVIFLKGTHGIWQMKEVGDGESWSQLFTINYEYLQIQMDTRFTIRLLCTSETDDIIVLVDNAHHRAILYNWKDNRVIGGNEERIHDLAKEKCSAL</sequence>
<dbReference type="InterPro" id="IPR006527">
    <property type="entry name" value="F-box-assoc_dom_typ1"/>
</dbReference>
<accession>A0AAN9E3U2</accession>
<keyword evidence="3" id="KW-1185">Reference proteome</keyword>
<dbReference type="EMBL" id="JAYWIO010000008">
    <property type="protein sequence ID" value="KAK7245660.1"/>
    <property type="molecule type" value="Genomic_DNA"/>
</dbReference>
<dbReference type="Pfam" id="PF07734">
    <property type="entry name" value="FBA_1"/>
    <property type="match status" value="1"/>
</dbReference>
<evidence type="ECO:0000259" key="1">
    <source>
        <dbReference type="Pfam" id="PF07734"/>
    </source>
</evidence>
<evidence type="ECO:0000313" key="3">
    <source>
        <dbReference type="Proteomes" id="UP001372338"/>
    </source>
</evidence>
<name>A0AAN9E3U2_CROPI</name>